<evidence type="ECO:0000256" key="7">
    <source>
        <dbReference type="ARBA" id="ARBA00023242"/>
    </source>
</evidence>
<evidence type="ECO:0000313" key="14">
    <source>
        <dbReference type="EMBL" id="KAJ8658108.1"/>
    </source>
</evidence>
<evidence type="ECO:0000256" key="8">
    <source>
        <dbReference type="PROSITE-ProRule" id="PRU00552"/>
    </source>
</evidence>
<dbReference type="RefSeq" id="XP_058343021.1">
    <property type="nucleotide sequence ID" value="XM_058486147.1"/>
</dbReference>
<dbReference type="InterPro" id="IPR001650">
    <property type="entry name" value="Helicase_C-like"/>
</dbReference>
<feature type="domain" description="DEAD-box RNA helicase Q" evidence="13">
    <location>
        <begin position="231"/>
        <end position="259"/>
    </location>
</feature>
<dbReference type="Gene3D" id="3.40.50.300">
    <property type="entry name" value="P-loop containing nucleotide triphosphate hydrolases"/>
    <property type="match status" value="2"/>
</dbReference>
<comment type="subcellular location">
    <subcellularLocation>
        <location evidence="1">Nucleus</location>
    </subcellularLocation>
</comment>
<dbReference type="SMART" id="SM00487">
    <property type="entry name" value="DEXDc"/>
    <property type="match status" value="1"/>
</dbReference>
<dbReference type="GO" id="GO:0005524">
    <property type="term" value="F:ATP binding"/>
    <property type="evidence" value="ECO:0007669"/>
    <property type="project" value="UniProtKB-KW"/>
</dbReference>
<evidence type="ECO:0000256" key="4">
    <source>
        <dbReference type="ARBA" id="ARBA00022801"/>
    </source>
</evidence>
<comment type="caution">
    <text evidence="14">The sequence shown here is derived from an EMBL/GenBank/DDBJ whole genome shotgun (WGS) entry which is preliminary data.</text>
</comment>
<feature type="compositionally biased region" description="Basic and acidic residues" evidence="10">
    <location>
        <begin position="12"/>
        <end position="21"/>
    </location>
</feature>
<evidence type="ECO:0000256" key="3">
    <source>
        <dbReference type="ARBA" id="ARBA00022741"/>
    </source>
</evidence>
<feature type="region of interest" description="Disordered" evidence="10">
    <location>
        <begin position="617"/>
        <end position="703"/>
    </location>
</feature>
<comment type="similarity">
    <text evidence="9">Belongs to the DEAD box helicase family.</text>
</comment>
<protein>
    <recommendedName>
        <fullName evidence="2">RNA helicase</fullName>
        <ecNumber evidence="2">3.6.4.13</ecNumber>
    </recommendedName>
</protein>
<dbReference type="GO" id="GO:0016787">
    <property type="term" value="F:hydrolase activity"/>
    <property type="evidence" value="ECO:0007669"/>
    <property type="project" value="UniProtKB-KW"/>
</dbReference>
<dbReference type="InterPro" id="IPR011545">
    <property type="entry name" value="DEAD/DEAH_box_helicase_dom"/>
</dbReference>
<evidence type="ECO:0000256" key="9">
    <source>
        <dbReference type="RuleBase" id="RU000492"/>
    </source>
</evidence>
<feature type="compositionally biased region" description="Basic residues" evidence="10">
    <location>
        <begin position="627"/>
        <end position="642"/>
    </location>
</feature>
<accession>A0AAD7V3S9</accession>
<sequence>MKFSIGSFSSKKKQEPKRPLEDTSEGESTSKDASKRMRSTVIQADDEDEFLASAGIAPSSVSKVSAPQASQPAAADDDDDEEDPLDAFMADMNEQAKSAKSEPKVQRNDLEEEDDMESYVRHMKGKGITVGKPSSDTLHRRDENANSDDEVYATAALMDDDNDDDDGVGPIKKEIEPLARVNHDEIQYPEIEKYFYEEHSDIGALSLERVAAIRRDLGLHVTGSDPPKPCISFAHFGFDEDIMSTIIKAGYSEPSAIQKQAIPTALEGRDIIGVAKTGSGKTAAFVLPMLVHIMDQEELQKGDGPIGLILAPTRELAVQIYSETKKFAKAYGLNVAAVYGGASKMTQFKQLRSGSVEILVATPGRLIDMIKMKATNLRRVSYLVLDEADRMFDLGFEPQVRSICDNVRPDRQALLFSATFPKKVEWLAREVTHDPIRISVGTTGQANEDITQIVAVMEDEMYKWDWLMRRLPGFCAEGSVIIFVSRKGAVDVLASNLGDAGFDCGALHGDLMQHERERVLRDFRANKFNVLVATDVAARGLDIKTVKNVVNFDVARDIDSHVHRIGRTGRAGEKGTAYTLITKKDDKFAGDLVRNLENSGQAVPMDLMSLAMSNPRFRNSRAYGGRGRGRGRGRGGRGRGTRGRGGGGGAAQFQGFSMTGSNTEPLSSRSRPSFGPMNFRKATTDEAGAHGLNTTSAMHHHRK</sequence>
<feature type="compositionally biased region" description="Acidic residues" evidence="10">
    <location>
        <begin position="75"/>
        <end position="85"/>
    </location>
</feature>
<feature type="compositionally biased region" description="Basic and acidic residues" evidence="10">
    <location>
        <begin position="97"/>
        <end position="109"/>
    </location>
</feature>
<dbReference type="PROSITE" id="PS51192">
    <property type="entry name" value="HELICASE_ATP_BIND_1"/>
    <property type="match status" value="1"/>
</dbReference>
<feature type="domain" description="Helicase ATP-binding" evidence="11">
    <location>
        <begin position="262"/>
        <end position="438"/>
    </location>
</feature>
<feature type="compositionally biased region" description="Polar residues" evidence="10">
    <location>
        <begin position="654"/>
        <end position="671"/>
    </location>
</feature>
<dbReference type="InterPro" id="IPR000629">
    <property type="entry name" value="RNA-helicase_DEAD-box_CS"/>
</dbReference>
<evidence type="ECO:0000256" key="10">
    <source>
        <dbReference type="SAM" id="MobiDB-lite"/>
    </source>
</evidence>
<dbReference type="EMBL" id="JARTCD010000026">
    <property type="protein sequence ID" value="KAJ8658108.1"/>
    <property type="molecule type" value="Genomic_DNA"/>
</dbReference>
<keyword evidence="6 9" id="KW-0067">ATP-binding</keyword>
<evidence type="ECO:0000313" key="15">
    <source>
        <dbReference type="Proteomes" id="UP001234581"/>
    </source>
</evidence>
<gene>
    <name evidence="14" type="ORF">O0I10_006115</name>
</gene>
<evidence type="ECO:0000259" key="11">
    <source>
        <dbReference type="PROSITE" id="PS51192"/>
    </source>
</evidence>
<dbReference type="InterPro" id="IPR014014">
    <property type="entry name" value="RNA_helicase_DEAD_Q_motif"/>
</dbReference>
<feature type="region of interest" description="Disordered" evidence="10">
    <location>
        <begin position="1"/>
        <end position="146"/>
    </location>
</feature>
<dbReference type="Pfam" id="PF00270">
    <property type="entry name" value="DEAD"/>
    <property type="match status" value="1"/>
</dbReference>
<feature type="short sequence motif" description="Q motif" evidence="8">
    <location>
        <begin position="231"/>
        <end position="259"/>
    </location>
</feature>
<dbReference type="PROSITE" id="PS51195">
    <property type="entry name" value="Q_MOTIF"/>
    <property type="match status" value="1"/>
</dbReference>
<keyword evidence="5 9" id="KW-0347">Helicase</keyword>
<keyword evidence="15" id="KW-1185">Reference proteome</keyword>
<dbReference type="FunFam" id="3.40.50.300:FF:000079">
    <property type="entry name" value="probable ATP-dependent RNA helicase DDX17"/>
    <property type="match status" value="1"/>
</dbReference>
<dbReference type="InterPro" id="IPR027417">
    <property type="entry name" value="P-loop_NTPase"/>
</dbReference>
<dbReference type="Proteomes" id="UP001234581">
    <property type="component" value="Unassembled WGS sequence"/>
</dbReference>
<evidence type="ECO:0000259" key="12">
    <source>
        <dbReference type="PROSITE" id="PS51194"/>
    </source>
</evidence>
<evidence type="ECO:0000256" key="2">
    <source>
        <dbReference type="ARBA" id="ARBA00012552"/>
    </source>
</evidence>
<dbReference type="SMART" id="SM00490">
    <property type="entry name" value="HELICc"/>
    <property type="match status" value="1"/>
</dbReference>
<feature type="compositionally biased region" description="Low complexity" evidence="10">
    <location>
        <begin position="65"/>
        <end position="74"/>
    </location>
</feature>
<dbReference type="GO" id="GO:0003724">
    <property type="term" value="F:RNA helicase activity"/>
    <property type="evidence" value="ECO:0007669"/>
    <property type="project" value="UniProtKB-EC"/>
</dbReference>
<dbReference type="SUPFAM" id="SSF52540">
    <property type="entry name" value="P-loop containing nucleoside triphosphate hydrolases"/>
    <property type="match status" value="2"/>
</dbReference>
<name>A0AAD7V3S9_9FUNG</name>
<dbReference type="CDD" id="cd18787">
    <property type="entry name" value="SF2_C_DEAD"/>
    <property type="match status" value="1"/>
</dbReference>
<keyword evidence="4 9" id="KW-0378">Hydrolase</keyword>
<feature type="domain" description="Helicase C-terminal" evidence="12">
    <location>
        <begin position="449"/>
        <end position="611"/>
    </location>
</feature>
<keyword evidence="3 9" id="KW-0547">Nucleotide-binding</keyword>
<dbReference type="Pfam" id="PF00271">
    <property type="entry name" value="Helicase_C"/>
    <property type="match status" value="1"/>
</dbReference>
<reference evidence="14 15" key="1">
    <citation type="submission" date="2023-03" db="EMBL/GenBank/DDBJ databases">
        <title>Genome sequence of Lichtheimia ornata CBS 291.66.</title>
        <authorList>
            <person name="Mohabir J.T."/>
            <person name="Shea T.P."/>
            <person name="Kurbessoian T."/>
            <person name="Berby B."/>
            <person name="Fontaine J."/>
            <person name="Livny J."/>
            <person name="Gnirke A."/>
            <person name="Stajich J.E."/>
            <person name="Cuomo C.A."/>
        </authorList>
    </citation>
    <scope>NUCLEOTIDE SEQUENCE [LARGE SCALE GENOMIC DNA]</scope>
    <source>
        <strain evidence="14">CBS 291.66</strain>
    </source>
</reference>
<dbReference type="GeneID" id="83213526"/>
<dbReference type="PROSITE" id="PS00039">
    <property type="entry name" value="DEAD_ATP_HELICASE"/>
    <property type="match status" value="1"/>
</dbReference>
<evidence type="ECO:0000256" key="6">
    <source>
        <dbReference type="ARBA" id="ARBA00022840"/>
    </source>
</evidence>
<dbReference type="AlphaFoldDB" id="A0AAD7V3S9"/>
<dbReference type="GO" id="GO:0005634">
    <property type="term" value="C:nucleus"/>
    <property type="evidence" value="ECO:0007669"/>
    <property type="project" value="UniProtKB-SubCell"/>
</dbReference>
<dbReference type="GO" id="GO:0003676">
    <property type="term" value="F:nucleic acid binding"/>
    <property type="evidence" value="ECO:0007669"/>
    <property type="project" value="InterPro"/>
</dbReference>
<evidence type="ECO:0000256" key="5">
    <source>
        <dbReference type="ARBA" id="ARBA00022806"/>
    </source>
</evidence>
<organism evidence="14 15">
    <name type="scientific">Lichtheimia ornata</name>
    <dbReference type="NCBI Taxonomy" id="688661"/>
    <lineage>
        <taxon>Eukaryota</taxon>
        <taxon>Fungi</taxon>
        <taxon>Fungi incertae sedis</taxon>
        <taxon>Mucoromycota</taxon>
        <taxon>Mucoromycotina</taxon>
        <taxon>Mucoromycetes</taxon>
        <taxon>Mucorales</taxon>
        <taxon>Lichtheimiaceae</taxon>
        <taxon>Lichtheimia</taxon>
    </lineage>
</organism>
<dbReference type="InterPro" id="IPR014001">
    <property type="entry name" value="Helicase_ATP-bd"/>
</dbReference>
<evidence type="ECO:0000259" key="13">
    <source>
        <dbReference type="PROSITE" id="PS51195"/>
    </source>
</evidence>
<dbReference type="PROSITE" id="PS51194">
    <property type="entry name" value="HELICASE_CTER"/>
    <property type="match status" value="1"/>
</dbReference>
<dbReference type="PANTHER" id="PTHR47958">
    <property type="entry name" value="ATP-DEPENDENT RNA HELICASE DBP3"/>
    <property type="match status" value="1"/>
</dbReference>
<dbReference type="EC" id="3.6.4.13" evidence="2"/>
<evidence type="ECO:0000256" key="1">
    <source>
        <dbReference type="ARBA" id="ARBA00004123"/>
    </source>
</evidence>
<proteinExistence type="inferred from homology"/>
<keyword evidence="7" id="KW-0539">Nucleus</keyword>